<comment type="catalytic activity">
    <reaction evidence="1">
        <text>(R)-pantoate + ATP = (R)-4-phosphopantoate + ADP + H(+)</text>
        <dbReference type="Rhea" id="RHEA:28246"/>
        <dbReference type="ChEBI" id="CHEBI:15378"/>
        <dbReference type="ChEBI" id="CHEBI:15980"/>
        <dbReference type="ChEBI" id="CHEBI:30616"/>
        <dbReference type="ChEBI" id="CHEBI:61294"/>
        <dbReference type="ChEBI" id="CHEBI:456216"/>
        <dbReference type="EC" id="2.7.1.169"/>
    </reaction>
</comment>
<dbReference type="HAMAP" id="MF_02223">
    <property type="entry name" value="Pantoate_kinase"/>
    <property type="match status" value="1"/>
</dbReference>
<gene>
    <name evidence="2" type="ORF">IMZ38_04375</name>
</gene>
<name>A0A7M1US96_9CREN</name>
<dbReference type="Proteomes" id="UP000593766">
    <property type="component" value="Chromosome"/>
</dbReference>
<keyword evidence="1" id="KW-0547">Nucleotide-binding</keyword>
<organism evidence="2 3">
    <name type="scientific">Thermosphaera chiliense</name>
    <dbReference type="NCBI Taxonomy" id="3402707"/>
    <lineage>
        <taxon>Archaea</taxon>
        <taxon>Thermoproteota</taxon>
        <taxon>Thermoprotei</taxon>
        <taxon>Desulfurococcales</taxon>
        <taxon>Desulfurococcaceae</taxon>
        <taxon>Thermosphaera</taxon>
    </lineage>
</organism>
<dbReference type="KEGG" id="tcs:IMZ38_04375"/>
<dbReference type="GO" id="GO:0016301">
    <property type="term" value="F:kinase activity"/>
    <property type="evidence" value="ECO:0007669"/>
    <property type="project" value="UniProtKB-UniRule"/>
</dbReference>
<dbReference type="OrthoDB" id="85822at2157"/>
<protein>
    <recommendedName>
        <fullName evidence="1">Pantoate kinase</fullName>
        <shortName evidence="1">PoK</shortName>
        <ecNumber evidence="1">2.7.1.169</ecNumber>
    </recommendedName>
</protein>
<dbReference type="EMBL" id="CP063144">
    <property type="protein sequence ID" value="QOR93892.1"/>
    <property type="molecule type" value="Genomic_DNA"/>
</dbReference>
<dbReference type="RefSeq" id="WP_193435699.1">
    <property type="nucleotide sequence ID" value="NZ_CP063144.1"/>
</dbReference>
<keyword evidence="3" id="KW-1185">Reference proteome</keyword>
<accession>A0A7M1US96</accession>
<dbReference type="InterPro" id="IPR012043">
    <property type="entry name" value="PoK"/>
</dbReference>
<dbReference type="PANTHER" id="PTHR42282:SF1">
    <property type="entry name" value="PANTOATE KINASE"/>
    <property type="match status" value="1"/>
</dbReference>
<evidence type="ECO:0000313" key="2">
    <source>
        <dbReference type="EMBL" id="QOR93892.1"/>
    </source>
</evidence>
<dbReference type="GO" id="GO:0005524">
    <property type="term" value="F:ATP binding"/>
    <property type="evidence" value="ECO:0007669"/>
    <property type="project" value="UniProtKB-KW"/>
</dbReference>
<keyword evidence="1" id="KW-0173">Coenzyme A biosynthesis</keyword>
<evidence type="ECO:0000313" key="3">
    <source>
        <dbReference type="Proteomes" id="UP000593766"/>
    </source>
</evidence>
<keyword evidence="1" id="KW-0808">Transferase</keyword>
<comment type="function">
    <text evidence="1">Phosphorylates (R)-pantoate to form (R)-4-phosphopantoate in the CoA biosynthesis pathway.</text>
</comment>
<dbReference type="PANTHER" id="PTHR42282">
    <property type="entry name" value="PANTOATE KINASE-RELATED"/>
    <property type="match status" value="1"/>
</dbReference>
<dbReference type="UniPathway" id="UPA00241"/>
<evidence type="ECO:0000256" key="1">
    <source>
        <dbReference type="HAMAP-Rule" id="MF_02223"/>
    </source>
</evidence>
<keyword evidence="1 2" id="KW-0418">Kinase</keyword>
<reference evidence="2 3" key="1">
    <citation type="submission" date="2020-10" db="EMBL/GenBank/DDBJ databases">
        <title>Complete genome sequence of Thermosphaera aggregans strain 3507.</title>
        <authorList>
            <person name="Zayulina K.S."/>
            <person name="Elcheninov A.G."/>
            <person name="Toshchakov S.V."/>
            <person name="Kublanov I.V."/>
            <person name="Kochetkova T.V."/>
        </authorList>
    </citation>
    <scope>NUCLEOTIDE SEQUENCE [LARGE SCALE GENOMIC DNA]</scope>
    <source>
        <strain evidence="2 3">3507</strain>
    </source>
</reference>
<dbReference type="AlphaFoldDB" id="A0A7M1US96"/>
<dbReference type="GeneID" id="59454627"/>
<dbReference type="EC" id="2.7.1.169" evidence="1"/>
<sequence>MIKLTIPHHVSGLWIPVLSSNPLFSGSIGAGINLSVSSVALPVEDECTIRLNNQKVFHEQAKDVCEFYKTKVGVTVESPFNLGKGFALSSTLLIAHTLVNSIYAGSSLLNAFQKAHELEVVRGTGLGDVISQYYGGFVIRTRPGPPGIGEAFKIPVKYRVKLIVSSLPYSEPTGKMLERIPLSHYEKGLSLLKKVASSEDLMDYFNAAKEYTQGIFDYSSIPAEILRSPGVVGLYLKKSALIIWVEKDHVTEITDILSRRQLFFMESEISRTGVEIEYSGKPP</sequence>
<comment type="pathway">
    <text evidence="1">Cofactor biosynthesis; coenzyme A biosynthesis.</text>
</comment>
<dbReference type="GO" id="GO:0015937">
    <property type="term" value="P:coenzyme A biosynthetic process"/>
    <property type="evidence" value="ECO:0007669"/>
    <property type="project" value="UniProtKB-UniRule"/>
</dbReference>
<keyword evidence="1" id="KW-0067">ATP-binding</keyword>
<proteinExistence type="inferred from homology"/>
<comment type="similarity">
    <text evidence="1">Belongs to the GHMP kinase family. PoK subfamily.</text>
</comment>